<reference evidence="5 6" key="1">
    <citation type="submission" date="2024-02" db="EMBL/GenBank/DDBJ databases">
        <title>High-quality chromosome-scale genome assembly of Pensacola bahiagrass (Paspalum notatum Flugge var. saurae).</title>
        <authorList>
            <person name="Vega J.M."/>
            <person name="Podio M."/>
            <person name="Orjuela J."/>
            <person name="Siena L.A."/>
            <person name="Pessino S.C."/>
            <person name="Combes M.C."/>
            <person name="Mariac C."/>
            <person name="Albertini E."/>
            <person name="Pupilli F."/>
            <person name="Ortiz J.P.A."/>
            <person name="Leblanc O."/>
        </authorList>
    </citation>
    <scope>NUCLEOTIDE SEQUENCE [LARGE SCALE GENOMIC DNA]</scope>
    <source>
        <strain evidence="5">R1</strain>
        <tissue evidence="5">Leaf</tissue>
    </source>
</reference>
<dbReference type="InterPro" id="IPR050951">
    <property type="entry name" value="Retrovirus_Pol_polyprotein"/>
</dbReference>
<evidence type="ECO:0000259" key="3">
    <source>
        <dbReference type="PROSITE" id="PS50158"/>
    </source>
</evidence>
<dbReference type="PROSITE" id="PS50158">
    <property type="entry name" value="ZF_CCHC"/>
    <property type="match status" value="1"/>
</dbReference>
<evidence type="ECO:0000256" key="1">
    <source>
        <dbReference type="PROSITE-ProRule" id="PRU00047"/>
    </source>
</evidence>
<feature type="compositionally biased region" description="Basic residues" evidence="2">
    <location>
        <begin position="1"/>
        <end position="11"/>
    </location>
</feature>
<keyword evidence="1" id="KW-0862">Zinc</keyword>
<gene>
    <name evidence="5" type="ORF">U9M48_007961</name>
</gene>
<protein>
    <submittedName>
        <fullName evidence="5">Uncharacterized protein</fullName>
    </submittedName>
</protein>
<dbReference type="InterPro" id="IPR036397">
    <property type="entry name" value="RNaseH_sf"/>
</dbReference>
<dbReference type="PANTHER" id="PTHR37984:SF15">
    <property type="entry name" value="INTEGRASE CATALYTIC DOMAIN-CONTAINING PROTEIN"/>
    <property type="match status" value="1"/>
</dbReference>
<dbReference type="InterPro" id="IPR001584">
    <property type="entry name" value="Integrase_cat-core"/>
</dbReference>
<dbReference type="InterPro" id="IPR021109">
    <property type="entry name" value="Peptidase_aspartic_dom_sf"/>
</dbReference>
<dbReference type="SUPFAM" id="SSF53098">
    <property type="entry name" value="Ribonuclease H-like"/>
    <property type="match status" value="1"/>
</dbReference>
<dbReference type="PANTHER" id="PTHR37984">
    <property type="entry name" value="PROTEIN CBG26694"/>
    <property type="match status" value="1"/>
</dbReference>
<dbReference type="InterPro" id="IPR012337">
    <property type="entry name" value="RNaseH-like_sf"/>
</dbReference>
<feature type="domain" description="Integrase catalytic" evidence="4">
    <location>
        <begin position="332"/>
        <end position="470"/>
    </location>
</feature>
<keyword evidence="1" id="KW-0479">Metal-binding</keyword>
<dbReference type="PROSITE" id="PS50994">
    <property type="entry name" value="INTEGRASE"/>
    <property type="match status" value="1"/>
</dbReference>
<evidence type="ECO:0000313" key="5">
    <source>
        <dbReference type="EMBL" id="WVZ57597.1"/>
    </source>
</evidence>
<dbReference type="InterPro" id="IPR056924">
    <property type="entry name" value="SH3_Tf2-1"/>
</dbReference>
<dbReference type="Pfam" id="PF08284">
    <property type="entry name" value="RVP_2"/>
    <property type="match status" value="1"/>
</dbReference>
<dbReference type="GO" id="GO:0015074">
    <property type="term" value="P:DNA integration"/>
    <property type="evidence" value="ECO:0007669"/>
    <property type="project" value="InterPro"/>
</dbReference>
<dbReference type="Pfam" id="PF00098">
    <property type="entry name" value="zf-CCHC"/>
    <property type="match status" value="1"/>
</dbReference>
<dbReference type="Gene3D" id="4.10.60.10">
    <property type="entry name" value="Zinc finger, CCHC-type"/>
    <property type="match status" value="1"/>
</dbReference>
<accession>A0AAQ3WCD2</accession>
<keyword evidence="6" id="KW-1185">Reference proteome</keyword>
<dbReference type="GO" id="GO:0008270">
    <property type="term" value="F:zinc ion binding"/>
    <property type="evidence" value="ECO:0007669"/>
    <property type="project" value="UniProtKB-KW"/>
</dbReference>
<evidence type="ECO:0000259" key="4">
    <source>
        <dbReference type="PROSITE" id="PS50994"/>
    </source>
</evidence>
<feature type="non-terminal residue" evidence="5">
    <location>
        <position position="1"/>
    </location>
</feature>
<name>A0AAQ3WCD2_PASNO</name>
<feature type="region of interest" description="Disordered" evidence="2">
    <location>
        <begin position="1"/>
        <end position="29"/>
    </location>
</feature>
<feature type="compositionally biased region" description="Low complexity" evidence="2">
    <location>
        <begin position="54"/>
        <end position="65"/>
    </location>
</feature>
<evidence type="ECO:0000313" key="6">
    <source>
        <dbReference type="Proteomes" id="UP001341281"/>
    </source>
</evidence>
<dbReference type="AlphaFoldDB" id="A0AAQ3WCD2"/>
<sequence length="674" mass="76845">MVSPGRMHHHSSSSVVLPQRQSGQIRTTSAPNTYGPCYICKETGHLANRCPKKQQNQNGNPNQQNHLAGSSQQPRQNFMRGRVNHVGVEEAQDAPDGLDIILGMDWLSKYNGVIDCAKKMVSVKGPEGKVIEYQAVPSNAPEARLNLAKEVAAIKVVNECPDVFPEELTDDILVFSTNEEEHEKHLRVPDLNLRQRRWLKLVKDYDVNINYHPGKANVVEGTLSRKSYCSHLIARARELPQELYEECALFMFGILSHTDAVVLEVGATIEQDIQKGQQTDEKIQAIKQSIKEGRSSEFTEDEGVVWYKQRLCVPNVKSLRELFLVKHMIQHIPYIPAALRCTMILKLDFSGLLQPLKISEWKWEEISMDFISGFDSIWVIVDLLSKVAHFIPVKERYTGQDLPKLFMSRITCLHGVPKRFLSDRGTQFTSKFWKKLHEAMGTKLDFSSVYHPETDGQTERVNQILEDMLRACALNNKKSWDKSLPGSIKLALKRPHLKCCMAGDAEHHSYGIKSVRRLCLDRTWSRKPRDKYKKSEIISKWLSLGKKSYADHRRRELTFEIGDHSHLYGDLEDSRLKASWHQDSPFWIVDKKGAVAYQLELPTQLSGVHDVFHVLQLKKCLRKGSLGIRKSECVRSNGSIIQKQRLLGKEKISRPSILTSSSFSNLEGEIQHKG</sequence>
<dbReference type="EMBL" id="CP144746">
    <property type="protein sequence ID" value="WVZ57597.1"/>
    <property type="molecule type" value="Genomic_DNA"/>
</dbReference>
<keyword evidence="1" id="KW-0863">Zinc-finger</keyword>
<feature type="domain" description="CCHC-type" evidence="3">
    <location>
        <begin position="37"/>
        <end position="52"/>
    </location>
</feature>
<dbReference type="InterPro" id="IPR001878">
    <property type="entry name" value="Znf_CCHC"/>
</dbReference>
<dbReference type="SMART" id="SM00343">
    <property type="entry name" value="ZnF_C2HC"/>
    <property type="match status" value="1"/>
</dbReference>
<dbReference type="GO" id="GO:0003676">
    <property type="term" value="F:nucleic acid binding"/>
    <property type="evidence" value="ECO:0007669"/>
    <property type="project" value="InterPro"/>
</dbReference>
<evidence type="ECO:0000256" key="2">
    <source>
        <dbReference type="SAM" id="MobiDB-lite"/>
    </source>
</evidence>
<dbReference type="Pfam" id="PF24626">
    <property type="entry name" value="SH3_Tf2-1"/>
    <property type="match status" value="1"/>
</dbReference>
<dbReference type="SUPFAM" id="SSF57756">
    <property type="entry name" value="Retrovirus zinc finger-like domains"/>
    <property type="match status" value="1"/>
</dbReference>
<dbReference type="Gene3D" id="2.40.70.10">
    <property type="entry name" value="Acid Proteases"/>
    <property type="match status" value="1"/>
</dbReference>
<dbReference type="InterPro" id="IPR036875">
    <property type="entry name" value="Znf_CCHC_sf"/>
</dbReference>
<organism evidence="5 6">
    <name type="scientific">Paspalum notatum var. saurae</name>
    <dbReference type="NCBI Taxonomy" id="547442"/>
    <lineage>
        <taxon>Eukaryota</taxon>
        <taxon>Viridiplantae</taxon>
        <taxon>Streptophyta</taxon>
        <taxon>Embryophyta</taxon>
        <taxon>Tracheophyta</taxon>
        <taxon>Spermatophyta</taxon>
        <taxon>Magnoliopsida</taxon>
        <taxon>Liliopsida</taxon>
        <taxon>Poales</taxon>
        <taxon>Poaceae</taxon>
        <taxon>PACMAD clade</taxon>
        <taxon>Panicoideae</taxon>
        <taxon>Andropogonodae</taxon>
        <taxon>Paspaleae</taxon>
        <taxon>Paspalinae</taxon>
        <taxon>Paspalum</taxon>
    </lineage>
</organism>
<proteinExistence type="predicted"/>
<dbReference type="Proteomes" id="UP001341281">
    <property type="component" value="Chromosome 02"/>
</dbReference>
<dbReference type="Gene3D" id="3.30.420.10">
    <property type="entry name" value="Ribonuclease H-like superfamily/Ribonuclease H"/>
    <property type="match status" value="1"/>
</dbReference>
<feature type="region of interest" description="Disordered" evidence="2">
    <location>
        <begin position="50"/>
        <end position="74"/>
    </location>
</feature>
<feature type="compositionally biased region" description="Polar residues" evidence="2">
    <location>
        <begin position="12"/>
        <end position="29"/>
    </location>
</feature>